<proteinExistence type="predicted"/>
<reference evidence="2" key="1">
    <citation type="submission" date="2020-10" db="EMBL/GenBank/DDBJ databases">
        <authorList>
            <person name="Gilroy R."/>
        </authorList>
    </citation>
    <scope>NUCLEOTIDE SEQUENCE</scope>
    <source>
        <strain evidence="2">10406</strain>
    </source>
</reference>
<keyword evidence="1" id="KW-1133">Transmembrane helix</keyword>
<keyword evidence="1" id="KW-0472">Membrane</keyword>
<evidence type="ECO:0000313" key="2">
    <source>
        <dbReference type="EMBL" id="HIU98289.1"/>
    </source>
</evidence>
<keyword evidence="1" id="KW-0812">Transmembrane</keyword>
<sequence>MRNTAFRSVAGVAKDFLSDNKKSVISFAAVFFAALVLGIFLTVGAAGGEFEEVSRADTEFGAVKVFFTACFALICGYAVFLIPAKAPSLSPVALLPFGLLGYFSGRHCCLLIACYGMTGLTNLLLVYLPFFLVSLAAAAVAGARITAMRGCERLKCAAALLGKVCLFNFAAAF</sequence>
<dbReference type="Proteomes" id="UP000886857">
    <property type="component" value="Unassembled WGS sequence"/>
</dbReference>
<dbReference type="AlphaFoldDB" id="A0A9D1N8B8"/>
<feature type="transmembrane region" description="Helical" evidence="1">
    <location>
        <begin position="94"/>
        <end position="118"/>
    </location>
</feature>
<gene>
    <name evidence="2" type="ORF">IAC73_00395</name>
</gene>
<dbReference type="EMBL" id="DVOE01000004">
    <property type="protein sequence ID" value="HIU98289.1"/>
    <property type="molecule type" value="Genomic_DNA"/>
</dbReference>
<feature type="non-terminal residue" evidence="2">
    <location>
        <position position="173"/>
    </location>
</feature>
<feature type="transmembrane region" description="Helical" evidence="1">
    <location>
        <begin position="65"/>
        <end position="82"/>
    </location>
</feature>
<comment type="caution">
    <text evidence="2">The sequence shown here is derived from an EMBL/GenBank/DDBJ whole genome shotgun (WGS) entry which is preliminary data.</text>
</comment>
<evidence type="ECO:0000313" key="3">
    <source>
        <dbReference type="Proteomes" id="UP000886857"/>
    </source>
</evidence>
<accession>A0A9D1N8B8</accession>
<reference evidence="2" key="2">
    <citation type="journal article" date="2021" name="PeerJ">
        <title>Extensive microbial diversity within the chicken gut microbiome revealed by metagenomics and culture.</title>
        <authorList>
            <person name="Gilroy R."/>
            <person name="Ravi A."/>
            <person name="Getino M."/>
            <person name="Pursley I."/>
            <person name="Horton D.L."/>
            <person name="Alikhan N.F."/>
            <person name="Baker D."/>
            <person name="Gharbi K."/>
            <person name="Hall N."/>
            <person name="Watson M."/>
            <person name="Adriaenssens E.M."/>
            <person name="Foster-Nyarko E."/>
            <person name="Jarju S."/>
            <person name="Secka A."/>
            <person name="Antonio M."/>
            <person name="Oren A."/>
            <person name="Chaudhuri R.R."/>
            <person name="La Ragione R."/>
            <person name="Hildebrand F."/>
            <person name="Pallen M.J."/>
        </authorList>
    </citation>
    <scope>NUCLEOTIDE SEQUENCE</scope>
    <source>
        <strain evidence="2">10406</strain>
    </source>
</reference>
<evidence type="ECO:0000256" key="1">
    <source>
        <dbReference type="SAM" id="Phobius"/>
    </source>
</evidence>
<name>A0A9D1N8B8_9FIRM</name>
<organism evidence="2 3">
    <name type="scientific">Candidatus Limadaptatus stercoripullorum</name>
    <dbReference type="NCBI Taxonomy" id="2840846"/>
    <lineage>
        <taxon>Bacteria</taxon>
        <taxon>Bacillati</taxon>
        <taxon>Bacillota</taxon>
        <taxon>Clostridia</taxon>
        <taxon>Eubacteriales</taxon>
        <taxon>Candidatus Limadaptatus</taxon>
    </lineage>
</organism>
<protein>
    <submittedName>
        <fullName evidence="2">Uncharacterized protein</fullName>
    </submittedName>
</protein>
<feature type="transmembrane region" description="Helical" evidence="1">
    <location>
        <begin position="24"/>
        <end position="45"/>
    </location>
</feature>
<feature type="transmembrane region" description="Helical" evidence="1">
    <location>
        <begin position="124"/>
        <end position="145"/>
    </location>
</feature>